<reference evidence="1 2" key="2">
    <citation type="journal article" date="2022" name="Mol. Biol. Evol.">
        <title>Comparative Genomics Reveals Insights into the Divergent Evolution of Astigmatic Mites and Household Pest Adaptations.</title>
        <authorList>
            <person name="Xiong Q."/>
            <person name="Wan A.T."/>
            <person name="Liu X."/>
            <person name="Fung C.S."/>
            <person name="Xiao X."/>
            <person name="Malainual N."/>
            <person name="Hou J."/>
            <person name="Wang L."/>
            <person name="Wang M."/>
            <person name="Yang K.Y."/>
            <person name="Cui Y."/>
            <person name="Leung E.L."/>
            <person name="Nong W."/>
            <person name="Shin S.K."/>
            <person name="Au S.W."/>
            <person name="Jeong K.Y."/>
            <person name="Chew F.T."/>
            <person name="Hui J.H."/>
            <person name="Leung T.F."/>
            <person name="Tungtrongchitr A."/>
            <person name="Zhong N."/>
            <person name="Liu Z."/>
            <person name="Tsui S.K."/>
        </authorList>
    </citation>
    <scope>NUCLEOTIDE SEQUENCE [LARGE SCALE GENOMIC DNA]</scope>
    <source>
        <strain evidence="1">Derp</strain>
    </source>
</reference>
<comment type="caution">
    <text evidence="1">The sequence shown here is derived from an EMBL/GenBank/DDBJ whole genome shotgun (WGS) entry which is preliminary data.</text>
</comment>
<dbReference type="Proteomes" id="UP000887458">
    <property type="component" value="Unassembled WGS sequence"/>
</dbReference>
<reference evidence="1 2" key="1">
    <citation type="journal article" date="2018" name="J. Allergy Clin. Immunol.">
        <title>High-quality assembly of Dermatophagoides pteronyssinus genome and transcriptome reveals a wide range of novel allergens.</title>
        <authorList>
            <person name="Liu X.Y."/>
            <person name="Yang K.Y."/>
            <person name="Wang M.Q."/>
            <person name="Kwok J.S."/>
            <person name="Zeng X."/>
            <person name="Yang Z."/>
            <person name="Xiao X.J."/>
            <person name="Lau C.P."/>
            <person name="Li Y."/>
            <person name="Huang Z.M."/>
            <person name="Ba J.G."/>
            <person name="Yim A.K."/>
            <person name="Ouyang C.Y."/>
            <person name="Ngai S.M."/>
            <person name="Chan T.F."/>
            <person name="Leung E.L."/>
            <person name="Liu L."/>
            <person name="Liu Z.G."/>
            <person name="Tsui S.K."/>
        </authorList>
    </citation>
    <scope>NUCLEOTIDE SEQUENCE [LARGE SCALE GENOMIC DNA]</scope>
    <source>
        <strain evidence="1">Derp</strain>
    </source>
</reference>
<protein>
    <submittedName>
        <fullName evidence="1">Uncharacterized protein</fullName>
    </submittedName>
</protein>
<dbReference type="EMBL" id="NJHN03000105">
    <property type="protein sequence ID" value="KAH9414705.1"/>
    <property type="molecule type" value="Genomic_DNA"/>
</dbReference>
<evidence type="ECO:0000313" key="1">
    <source>
        <dbReference type="EMBL" id="KAH9414705.1"/>
    </source>
</evidence>
<keyword evidence="2" id="KW-1185">Reference proteome</keyword>
<accession>A0ABQ8IX93</accession>
<sequence>MVRKFPEFGKEKKEAEKFVISVLFYLFHFCFHTMKRREAKQQQQKTARTSRHYGHNEFDIREDSFIHILNN</sequence>
<gene>
    <name evidence="1" type="ORF">DERP_008545</name>
</gene>
<evidence type="ECO:0000313" key="2">
    <source>
        <dbReference type="Proteomes" id="UP000887458"/>
    </source>
</evidence>
<organism evidence="1 2">
    <name type="scientific">Dermatophagoides pteronyssinus</name>
    <name type="common">European house dust mite</name>
    <dbReference type="NCBI Taxonomy" id="6956"/>
    <lineage>
        <taxon>Eukaryota</taxon>
        <taxon>Metazoa</taxon>
        <taxon>Ecdysozoa</taxon>
        <taxon>Arthropoda</taxon>
        <taxon>Chelicerata</taxon>
        <taxon>Arachnida</taxon>
        <taxon>Acari</taxon>
        <taxon>Acariformes</taxon>
        <taxon>Sarcoptiformes</taxon>
        <taxon>Astigmata</taxon>
        <taxon>Psoroptidia</taxon>
        <taxon>Analgoidea</taxon>
        <taxon>Pyroglyphidae</taxon>
        <taxon>Dermatophagoidinae</taxon>
        <taxon>Dermatophagoides</taxon>
    </lineage>
</organism>
<proteinExistence type="predicted"/>
<name>A0ABQ8IX93_DERPT</name>